<dbReference type="Proteomes" id="UP001209570">
    <property type="component" value="Unassembled WGS sequence"/>
</dbReference>
<evidence type="ECO:0000256" key="1">
    <source>
        <dbReference type="ARBA" id="ARBA00004245"/>
    </source>
</evidence>
<dbReference type="AlphaFoldDB" id="A0AAD5LSU8"/>
<reference evidence="8" key="1">
    <citation type="submission" date="2021-12" db="EMBL/GenBank/DDBJ databases">
        <title>Prjna785345.</title>
        <authorList>
            <person name="Rujirawat T."/>
            <person name="Krajaejun T."/>
        </authorList>
    </citation>
    <scope>NUCLEOTIDE SEQUENCE</scope>
    <source>
        <strain evidence="8">Pi057C3</strain>
    </source>
</reference>
<dbReference type="InterPro" id="IPR050230">
    <property type="entry name" value="CALM/Myosin/TropC-like"/>
</dbReference>
<dbReference type="GO" id="GO:0016460">
    <property type="term" value="C:myosin II complex"/>
    <property type="evidence" value="ECO:0007669"/>
    <property type="project" value="TreeGrafter"/>
</dbReference>
<evidence type="ECO:0000256" key="5">
    <source>
        <dbReference type="ARBA" id="ARBA00023212"/>
    </source>
</evidence>
<dbReference type="GO" id="GO:0005509">
    <property type="term" value="F:calcium ion binding"/>
    <property type="evidence" value="ECO:0007669"/>
    <property type="project" value="InterPro"/>
</dbReference>
<accession>A0AAD5LSU8</accession>
<feature type="compositionally biased region" description="Low complexity" evidence="6">
    <location>
        <begin position="1"/>
        <end position="13"/>
    </location>
</feature>
<feature type="region of interest" description="Disordered" evidence="6">
    <location>
        <begin position="1"/>
        <end position="29"/>
    </location>
</feature>
<feature type="domain" description="EF-hand" evidence="7">
    <location>
        <begin position="66"/>
        <end position="101"/>
    </location>
</feature>
<dbReference type="Gene3D" id="1.10.238.10">
    <property type="entry name" value="EF-hand"/>
    <property type="match status" value="2"/>
</dbReference>
<keyword evidence="5" id="KW-0963">Cytoplasm</keyword>
<dbReference type="Pfam" id="PF13499">
    <property type="entry name" value="EF-hand_7"/>
    <property type="match status" value="2"/>
</dbReference>
<dbReference type="PROSITE" id="PS50222">
    <property type="entry name" value="EF_HAND_2"/>
    <property type="match status" value="4"/>
</dbReference>
<protein>
    <recommendedName>
        <fullName evidence="7">EF-hand domain-containing protein</fullName>
    </recommendedName>
</protein>
<feature type="domain" description="EF-hand" evidence="7">
    <location>
        <begin position="30"/>
        <end position="65"/>
    </location>
</feature>
<evidence type="ECO:0000259" key="7">
    <source>
        <dbReference type="PROSITE" id="PS50222"/>
    </source>
</evidence>
<keyword evidence="3" id="KW-0677">Repeat</keyword>
<dbReference type="PANTHER" id="PTHR23048">
    <property type="entry name" value="MYOSIN LIGHT CHAIN 1, 3"/>
    <property type="match status" value="1"/>
</dbReference>
<sequence>MSASSAAAFARSRAALRRKPKPAKKALDEEDLEEIKEAFRLFDTDGSGTIDVRELKAAMRALGFHVKKAEIRQMIADIDKDESGTIDQDEFIEMMTGKMNSRDTREETLKIFKLFDDDNTGKISFRNLKRVCAELGETLTDEEIQEMIDEADRDGDGLINEDDEHSVIPSFSPPTDTMAPSGQRRCDVAPMHVHASPVYVRDRRLKALQIEPNAPLTCFSPVIEDAHDACPEDVTSTTRAVSAATEQRLRQRATELKRFHQQICLRVNERVLLDREQRRCELERADAKMSRLLQLSTASTKTLRVSGSTVSQPRRRVSHLEQRLQNQSAALEPAPVMRELVEKV</sequence>
<evidence type="ECO:0000256" key="4">
    <source>
        <dbReference type="ARBA" id="ARBA00022837"/>
    </source>
</evidence>
<comment type="similarity">
    <text evidence="2">Belongs to the centrin family.</text>
</comment>
<comment type="caution">
    <text evidence="8">The sequence shown here is derived from an EMBL/GenBank/DDBJ whole genome shotgun (WGS) entry which is preliminary data.</text>
</comment>
<keyword evidence="4" id="KW-0106">Calcium</keyword>
<gene>
    <name evidence="8" type="ORF">P43SY_004202</name>
</gene>
<evidence type="ECO:0000313" key="8">
    <source>
        <dbReference type="EMBL" id="KAJ0392401.1"/>
    </source>
</evidence>
<keyword evidence="9" id="KW-1185">Reference proteome</keyword>
<feature type="domain" description="EF-hand" evidence="7">
    <location>
        <begin position="139"/>
        <end position="174"/>
    </location>
</feature>
<keyword evidence="5" id="KW-0206">Cytoskeleton</keyword>
<dbReference type="EMBL" id="JAKCXM010000642">
    <property type="protein sequence ID" value="KAJ0392401.1"/>
    <property type="molecule type" value="Genomic_DNA"/>
</dbReference>
<proteinExistence type="inferred from homology"/>
<evidence type="ECO:0000256" key="6">
    <source>
        <dbReference type="SAM" id="MobiDB-lite"/>
    </source>
</evidence>
<feature type="domain" description="EF-hand" evidence="7">
    <location>
        <begin position="103"/>
        <end position="138"/>
    </location>
</feature>
<evidence type="ECO:0000256" key="3">
    <source>
        <dbReference type="ARBA" id="ARBA00022737"/>
    </source>
</evidence>
<dbReference type="PROSITE" id="PS00018">
    <property type="entry name" value="EF_HAND_1"/>
    <property type="match status" value="2"/>
</dbReference>
<dbReference type="SMART" id="SM00054">
    <property type="entry name" value="EFh"/>
    <property type="match status" value="4"/>
</dbReference>
<comment type="subcellular location">
    <subcellularLocation>
        <location evidence="1">Cytoplasm</location>
        <location evidence="1">Cytoskeleton</location>
    </subcellularLocation>
</comment>
<dbReference type="InterPro" id="IPR002048">
    <property type="entry name" value="EF_hand_dom"/>
</dbReference>
<dbReference type="InterPro" id="IPR018247">
    <property type="entry name" value="EF_Hand_1_Ca_BS"/>
</dbReference>
<feature type="compositionally biased region" description="Basic residues" evidence="6">
    <location>
        <begin position="14"/>
        <end position="24"/>
    </location>
</feature>
<evidence type="ECO:0000256" key="2">
    <source>
        <dbReference type="ARBA" id="ARBA00005253"/>
    </source>
</evidence>
<name>A0AAD5LSU8_PYTIN</name>
<dbReference type="SUPFAM" id="SSF47473">
    <property type="entry name" value="EF-hand"/>
    <property type="match status" value="1"/>
</dbReference>
<organism evidence="8 9">
    <name type="scientific">Pythium insidiosum</name>
    <name type="common">Pythiosis disease agent</name>
    <dbReference type="NCBI Taxonomy" id="114742"/>
    <lineage>
        <taxon>Eukaryota</taxon>
        <taxon>Sar</taxon>
        <taxon>Stramenopiles</taxon>
        <taxon>Oomycota</taxon>
        <taxon>Peronosporomycetes</taxon>
        <taxon>Pythiales</taxon>
        <taxon>Pythiaceae</taxon>
        <taxon>Pythium</taxon>
    </lineage>
</organism>
<dbReference type="FunFam" id="1.10.238.10:FF:000178">
    <property type="entry name" value="Calmodulin-2 A"/>
    <property type="match status" value="1"/>
</dbReference>
<dbReference type="InterPro" id="IPR011992">
    <property type="entry name" value="EF-hand-dom_pair"/>
</dbReference>
<dbReference type="CDD" id="cd00051">
    <property type="entry name" value="EFh"/>
    <property type="match status" value="1"/>
</dbReference>
<dbReference type="PANTHER" id="PTHR23048:SF59">
    <property type="entry name" value="EF-HAND SUPERFAMILY PROTEIN"/>
    <property type="match status" value="1"/>
</dbReference>
<evidence type="ECO:0000313" key="9">
    <source>
        <dbReference type="Proteomes" id="UP001209570"/>
    </source>
</evidence>